<dbReference type="Pfam" id="PF01145">
    <property type="entry name" value="Band_7"/>
    <property type="match status" value="1"/>
</dbReference>
<evidence type="ECO:0000259" key="4">
    <source>
        <dbReference type="SMART" id="SM00244"/>
    </source>
</evidence>
<comment type="caution">
    <text evidence="5">The sequence shown here is derived from an EMBL/GenBank/DDBJ whole genome shotgun (WGS) entry which is preliminary data.</text>
</comment>
<accession>A0ABV7BTF5</accession>
<feature type="region of interest" description="Disordered" evidence="3">
    <location>
        <begin position="290"/>
        <end position="361"/>
    </location>
</feature>
<keyword evidence="5" id="KW-0645">Protease</keyword>
<dbReference type="PANTHER" id="PTHR42911:SF1">
    <property type="entry name" value="MODULATOR OF FTSH PROTEASE HFLC"/>
    <property type="match status" value="1"/>
</dbReference>
<comment type="subcellular location">
    <subcellularLocation>
        <location evidence="1">Membrane</location>
    </subcellularLocation>
</comment>
<feature type="domain" description="Band 7" evidence="4">
    <location>
        <begin position="20"/>
        <end position="183"/>
    </location>
</feature>
<dbReference type="GO" id="GO:0006508">
    <property type="term" value="P:proteolysis"/>
    <property type="evidence" value="ECO:0007669"/>
    <property type="project" value="UniProtKB-KW"/>
</dbReference>
<reference evidence="6" key="1">
    <citation type="journal article" date="2019" name="Int. J. Syst. Evol. Microbiol.">
        <title>The Global Catalogue of Microorganisms (GCM) 10K type strain sequencing project: providing services to taxonomists for standard genome sequencing and annotation.</title>
        <authorList>
            <consortium name="The Broad Institute Genomics Platform"/>
            <consortium name="The Broad Institute Genome Sequencing Center for Infectious Disease"/>
            <person name="Wu L."/>
            <person name="Ma J."/>
        </authorList>
    </citation>
    <scope>NUCLEOTIDE SEQUENCE [LARGE SCALE GENOMIC DNA]</scope>
    <source>
        <strain evidence="6">CGMCC 1.16855</strain>
    </source>
</reference>
<dbReference type="InterPro" id="IPR010200">
    <property type="entry name" value="HflC"/>
</dbReference>
<sequence>MNKLLALGVALAVVVIVAASTLFTVHQTQQVLITQFGEPIRVIREPGLHAKIPFVQSVIVFDRRLLDFDAPAEEVILGDQRRLSVDSFTRYSITDPLRFYQTVGVAEAGIRGRINSVVTSAVRRVLGNEPLLSVLSNDRARIMGEIRRLVNEEMRAFGIEVLDVRIRRADLPEQNTDAILSRMQSERQRVAAEERARGQEEATRIRAGADRERTVLLAEAQAQADILRGQGEQDAIRIFAEAFQQDPQFFQFYRSMQAYREAFSGGDTRLLMSPDSEFFRFFRESMPASLVPQGTGGRPAAAAPAAPAPRAQAPAVQAPAVQAPTVQAPTVQAPAVQAPANPAPAVPSAPPAVVAPTPAPQ</sequence>
<feature type="compositionally biased region" description="Low complexity" evidence="3">
    <location>
        <begin position="351"/>
        <end position="361"/>
    </location>
</feature>
<dbReference type="CDD" id="cd03405">
    <property type="entry name" value="SPFH_HflC"/>
    <property type="match status" value="1"/>
</dbReference>
<protein>
    <submittedName>
        <fullName evidence="5">Protease modulator HflC</fullName>
    </submittedName>
</protein>
<gene>
    <name evidence="5" type="primary">hflC</name>
    <name evidence="5" type="ORF">ACFOD3_13335</name>
</gene>
<dbReference type="PANTHER" id="PTHR42911">
    <property type="entry name" value="MODULATOR OF FTSH PROTEASE HFLC"/>
    <property type="match status" value="1"/>
</dbReference>
<keyword evidence="2" id="KW-0472">Membrane</keyword>
<keyword evidence="6" id="KW-1185">Reference proteome</keyword>
<evidence type="ECO:0000256" key="3">
    <source>
        <dbReference type="SAM" id="MobiDB-lite"/>
    </source>
</evidence>
<dbReference type="RefSeq" id="WP_216836946.1">
    <property type="nucleotide sequence ID" value="NZ_JAFNJS010000003.1"/>
</dbReference>
<feature type="compositionally biased region" description="Low complexity" evidence="3">
    <location>
        <begin position="299"/>
        <end position="340"/>
    </location>
</feature>
<dbReference type="GO" id="GO:0008233">
    <property type="term" value="F:peptidase activity"/>
    <property type="evidence" value="ECO:0007669"/>
    <property type="project" value="UniProtKB-KW"/>
</dbReference>
<proteinExistence type="predicted"/>
<evidence type="ECO:0000256" key="1">
    <source>
        <dbReference type="ARBA" id="ARBA00004370"/>
    </source>
</evidence>
<dbReference type="Proteomes" id="UP001595420">
    <property type="component" value="Unassembled WGS sequence"/>
</dbReference>
<evidence type="ECO:0000313" key="6">
    <source>
        <dbReference type="Proteomes" id="UP001595420"/>
    </source>
</evidence>
<dbReference type="SMART" id="SM00244">
    <property type="entry name" value="PHB"/>
    <property type="match status" value="1"/>
</dbReference>
<dbReference type="EMBL" id="JBHRSB010000003">
    <property type="protein sequence ID" value="MFC3000882.1"/>
    <property type="molecule type" value="Genomic_DNA"/>
</dbReference>
<feature type="compositionally biased region" description="Pro residues" evidence="3">
    <location>
        <begin position="341"/>
        <end position="350"/>
    </location>
</feature>
<keyword evidence="5" id="KW-0378">Hydrolase</keyword>
<organism evidence="5 6">
    <name type="scientific">Falsiroseomonas tokyonensis</name>
    <dbReference type="NCBI Taxonomy" id="430521"/>
    <lineage>
        <taxon>Bacteria</taxon>
        <taxon>Pseudomonadati</taxon>
        <taxon>Pseudomonadota</taxon>
        <taxon>Alphaproteobacteria</taxon>
        <taxon>Acetobacterales</taxon>
        <taxon>Roseomonadaceae</taxon>
        <taxon>Falsiroseomonas</taxon>
    </lineage>
</organism>
<dbReference type="InterPro" id="IPR001107">
    <property type="entry name" value="Band_7"/>
</dbReference>
<dbReference type="NCBIfam" id="TIGR01932">
    <property type="entry name" value="hflC"/>
    <property type="match status" value="1"/>
</dbReference>
<name>A0ABV7BTF5_9PROT</name>
<evidence type="ECO:0000256" key="2">
    <source>
        <dbReference type="ARBA" id="ARBA00023136"/>
    </source>
</evidence>
<evidence type="ECO:0000313" key="5">
    <source>
        <dbReference type="EMBL" id="MFC3000882.1"/>
    </source>
</evidence>